<sequence>MADRAMRDDGKTYIFRQCITLRNGTRICKPKGQAFRIPLNDNDKA</sequence>
<dbReference type="Proteomes" id="UP001058533">
    <property type="component" value="Chromosome"/>
</dbReference>
<keyword evidence="2" id="KW-1185">Reference proteome</keyword>
<name>A0ABY5L7E9_9SPHN</name>
<dbReference type="RefSeq" id="WP_256505638.1">
    <property type="nucleotide sequence ID" value="NZ_CP101740.1"/>
</dbReference>
<proteinExistence type="predicted"/>
<reference evidence="1" key="1">
    <citation type="submission" date="2022-07" db="EMBL/GenBank/DDBJ databases">
        <title>Sphingomonas sp. nov., a novel bacterium isolated from the north slope of the Mount Everest.</title>
        <authorList>
            <person name="Cui X."/>
            <person name="Liu Y."/>
        </authorList>
    </citation>
    <scope>NUCLEOTIDE SEQUENCE</scope>
    <source>
        <strain evidence="1">S5-59</strain>
    </source>
</reference>
<dbReference type="EMBL" id="CP101740">
    <property type="protein sequence ID" value="UUL81896.1"/>
    <property type="molecule type" value="Genomic_DNA"/>
</dbReference>
<organism evidence="1 2">
    <name type="scientific">Sphingomonas qomolangmaensis</name>
    <dbReference type="NCBI Taxonomy" id="2918765"/>
    <lineage>
        <taxon>Bacteria</taxon>
        <taxon>Pseudomonadati</taxon>
        <taxon>Pseudomonadota</taxon>
        <taxon>Alphaproteobacteria</taxon>
        <taxon>Sphingomonadales</taxon>
        <taxon>Sphingomonadaceae</taxon>
        <taxon>Sphingomonas</taxon>
    </lineage>
</organism>
<evidence type="ECO:0000313" key="2">
    <source>
        <dbReference type="Proteomes" id="UP001058533"/>
    </source>
</evidence>
<accession>A0ABY5L7E9</accession>
<evidence type="ECO:0000313" key="1">
    <source>
        <dbReference type="EMBL" id="UUL81896.1"/>
    </source>
</evidence>
<protein>
    <submittedName>
        <fullName evidence="1">Uncharacterized protein</fullName>
    </submittedName>
</protein>
<gene>
    <name evidence="1" type="ORF">NMP03_11935</name>
</gene>